<dbReference type="InterPro" id="IPR055746">
    <property type="entry name" value="DUF7322"/>
</dbReference>
<dbReference type="OrthoDB" id="330633at2157"/>
<evidence type="ECO:0000256" key="2">
    <source>
        <dbReference type="SAM" id="Phobius"/>
    </source>
</evidence>
<dbReference type="GeneID" id="25144755"/>
<proteinExistence type="predicted"/>
<dbReference type="KEGG" id="hlr:HALLA_09805"/>
<keyword evidence="2" id="KW-0812">Transmembrane</keyword>
<feature type="transmembrane region" description="Helical" evidence="2">
    <location>
        <begin position="105"/>
        <end position="123"/>
    </location>
</feature>
<dbReference type="STRING" id="797299.HALLA_09805"/>
<keyword evidence="2" id="KW-1133">Transmembrane helix</keyword>
<accession>W0JK20</accession>
<dbReference type="RefSeq" id="WP_049952298.1">
    <property type="nucleotide sequence ID" value="NZ_CP007055.1"/>
</dbReference>
<name>W0JK20_9EURY</name>
<reference evidence="4 5" key="1">
    <citation type="submission" date="2014-01" db="EMBL/GenBank/DDBJ databases">
        <authorList>
            <consortium name="DOE Joint Genome Institute"/>
            <person name="Anderson I."/>
            <person name="Huntemann M."/>
            <person name="Han J."/>
            <person name="Chen A."/>
            <person name="Kyrpides N."/>
            <person name="Mavromatis K."/>
            <person name="Markowitz V."/>
            <person name="Palaniappan K."/>
            <person name="Ivanova N."/>
            <person name="Schaumberg A."/>
            <person name="Pati A."/>
            <person name="Liolios K."/>
            <person name="Nordberg H.P."/>
            <person name="Cantor M.N."/>
            <person name="Hua S.X."/>
            <person name="Woyke T."/>
        </authorList>
    </citation>
    <scope>NUCLEOTIDE SEQUENCE [LARGE SCALE GENOMIC DNA]</scope>
    <source>
        <strain evidence="4 5">XH-48</strain>
    </source>
</reference>
<dbReference type="eggNOG" id="arCOG06289">
    <property type="taxonomic scope" value="Archaea"/>
</dbReference>
<protein>
    <recommendedName>
        <fullName evidence="3">DUF7322 domain-containing protein</fullName>
    </recommendedName>
</protein>
<dbReference type="HOGENOM" id="CLU_092289_0_0_2"/>
<keyword evidence="5" id="KW-1185">Reference proteome</keyword>
<evidence type="ECO:0000256" key="1">
    <source>
        <dbReference type="SAM" id="MobiDB-lite"/>
    </source>
</evidence>
<feature type="transmembrane region" description="Helical" evidence="2">
    <location>
        <begin position="78"/>
        <end position="99"/>
    </location>
</feature>
<organism evidence="4 5">
    <name type="scientific">Halostagnicola larsenii XH-48</name>
    <dbReference type="NCBI Taxonomy" id="797299"/>
    <lineage>
        <taxon>Archaea</taxon>
        <taxon>Methanobacteriati</taxon>
        <taxon>Methanobacteriota</taxon>
        <taxon>Stenosarchaea group</taxon>
        <taxon>Halobacteria</taxon>
        <taxon>Halobacteriales</taxon>
        <taxon>Natrialbaceae</taxon>
        <taxon>Halostagnicola</taxon>
    </lineage>
</organism>
<feature type="compositionally biased region" description="Acidic residues" evidence="1">
    <location>
        <begin position="8"/>
        <end position="35"/>
    </location>
</feature>
<evidence type="ECO:0000313" key="4">
    <source>
        <dbReference type="EMBL" id="AHF99095.1"/>
    </source>
</evidence>
<evidence type="ECO:0000259" key="3">
    <source>
        <dbReference type="Pfam" id="PF24008"/>
    </source>
</evidence>
<dbReference type="EMBL" id="CP007055">
    <property type="protein sequence ID" value="AHF99095.1"/>
    <property type="molecule type" value="Genomic_DNA"/>
</dbReference>
<feature type="region of interest" description="Disordered" evidence="1">
    <location>
        <begin position="1"/>
        <end position="58"/>
    </location>
</feature>
<sequence>MVKRSEPEPDEYDLNTDYGPDAEYDPEAEFEDPESDSITIPDVIPEEPEVSTTAPPEISIPEITVEETDVPEPILQHFWLIVIALNAALLALSLGSMMILFRGMLSTGGALAVGGVVLSGLAFRRYRTLQSLEIDDSTPTSDS</sequence>
<gene>
    <name evidence="4" type="ORF">HALLA_09805</name>
</gene>
<dbReference type="Pfam" id="PF24008">
    <property type="entry name" value="DUF7322"/>
    <property type="match status" value="1"/>
</dbReference>
<dbReference type="AlphaFoldDB" id="W0JK20"/>
<feature type="domain" description="DUF7322" evidence="3">
    <location>
        <begin position="68"/>
        <end position="128"/>
    </location>
</feature>
<keyword evidence="2" id="KW-0472">Membrane</keyword>
<evidence type="ECO:0000313" key="5">
    <source>
        <dbReference type="Proteomes" id="UP000019024"/>
    </source>
</evidence>
<dbReference type="Proteomes" id="UP000019024">
    <property type="component" value="Chromosome"/>
</dbReference>